<evidence type="ECO:0000313" key="3">
    <source>
        <dbReference type="EMBL" id="OCF47938.1"/>
    </source>
</evidence>
<reference evidence="3" key="3">
    <citation type="submission" date="2016-07" db="EMBL/GenBank/DDBJ databases">
        <title>Evolution of pathogenesis and genome organization in the Tremellales.</title>
        <authorList>
            <person name="Cuomo C."/>
            <person name="Litvintseva A."/>
            <person name="Heitman J."/>
            <person name="Chen Y."/>
            <person name="Sun S."/>
            <person name="Springer D."/>
            <person name="Dromer F."/>
            <person name="Young S."/>
            <person name="Zeng Q."/>
            <person name="Chapman S."/>
            <person name="Gujja S."/>
            <person name="Saif S."/>
            <person name="Birren B."/>
        </authorList>
    </citation>
    <scope>NUCLEOTIDE SEQUENCE</scope>
    <source>
        <strain evidence="3">CBS 10737</strain>
    </source>
</reference>
<dbReference type="GeneID" id="30174172"/>
<organism evidence="3">
    <name type="scientific">Kwoniella pini CBS 10737</name>
    <dbReference type="NCBI Taxonomy" id="1296096"/>
    <lineage>
        <taxon>Eukaryota</taxon>
        <taxon>Fungi</taxon>
        <taxon>Dikarya</taxon>
        <taxon>Basidiomycota</taxon>
        <taxon>Agaricomycotina</taxon>
        <taxon>Tremellomycetes</taxon>
        <taxon>Tremellales</taxon>
        <taxon>Cryptococcaceae</taxon>
        <taxon>Kwoniella</taxon>
    </lineage>
</organism>
<reference evidence="4" key="2">
    <citation type="submission" date="2013-07" db="EMBL/GenBank/DDBJ databases">
        <authorList>
            <consortium name="The Broad Institute Genome Sequencing Platform"/>
            <person name="Cuomo C."/>
            <person name="Litvintseva A."/>
            <person name="Chen Y."/>
            <person name="Heitman J."/>
            <person name="Sun S."/>
            <person name="Springer D."/>
            <person name="Dromer F."/>
            <person name="Young S.K."/>
            <person name="Zeng Q."/>
            <person name="Gargeya S."/>
            <person name="Fitzgerald M."/>
            <person name="Abouelleil A."/>
            <person name="Alvarado L."/>
            <person name="Berlin A.M."/>
            <person name="Chapman S.B."/>
            <person name="Dewar J."/>
            <person name="Goldberg J."/>
            <person name="Griggs A."/>
            <person name="Gujja S."/>
            <person name="Hansen M."/>
            <person name="Howarth C."/>
            <person name="Imamovic A."/>
            <person name="Larimer J."/>
            <person name="McCowan C."/>
            <person name="Murphy C."/>
            <person name="Pearson M."/>
            <person name="Priest M."/>
            <person name="Roberts A."/>
            <person name="Saif S."/>
            <person name="Shea T."/>
            <person name="Sykes S."/>
            <person name="Wortman J."/>
            <person name="Nusbaum C."/>
            <person name="Birren B."/>
        </authorList>
    </citation>
    <scope>NUCLEOTIDE SEQUENCE</scope>
    <source>
        <strain evidence="4">CBS 10737</strain>
    </source>
</reference>
<dbReference type="AlphaFoldDB" id="A0A1B9HXF7"/>
<name>A0A1B9HXF7_9TREE</name>
<reference evidence="4" key="4">
    <citation type="submission" date="2024-02" db="EMBL/GenBank/DDBJ databases">
        <title>Comparative genomics of Cryptococcus and Kwoniella reveals pathogenesis evolution and contrasting modes of karyotype evolution via chromosome fusion or intercentromeric recombination.</title>
        <authorList>
            <person name="Coelho M.A."/>
            <person name="David-Palma M."/>
            <person name="Shea T."/>
            <person name="Bowers K."/>
            <person name="McGinley-Smith S."/>
            <person name="Mohammad A.W."/>
            <person name="Gnirke A."/>
            <person name="Yurkov A.M."/>
            <person name="Nowrousian M."/>
            <person name="Sun S."/>
            <person name="Cuomo C.A."/>
            <person name="Heitman J."/>
        </authorList>
    </citation>
    <scope>NUCLEOTIDE SEQUENCE</scope>
    <source>
        <strain evidence="4">CBS 10737</strain>
    </source>
</reference>
<keyword evidence="2" id="KW-0472">Membrane</keyword>
<reference evidence="3" key="1">
    <citation type="submission" date="2013-07" db="EMBL/GenBank/DDBJ databases">
        <title>The Genome Sequence of Cryptococcus pinus CBS10737.</title>
        <authorList>
            <consortium name="The Broad Institute Genome Sequencing Platform"/>
            <person name="Cuomo C."/>
            <person name="Litvintseva A."/>
            <person name="Chen Y."/>
            <person name="Heitman J."/>
            <person name="Sun S."/>
            <person name="Springer D."/>
            <person name="Dromer F."/>
            <person name="Young S.K."/>
            <person name="Zeng Q."/>
            <person name="Gargeya S."/>
            <person name="Fitzgerald M."/>
            <person name="Abouelleil A."/>
            <person name="Alvarado L."/>
            <person name="Berlin A.M."/>
            <person name="Chapman S.B."/>
            <person name="Dewar J."/>
            <person name="Goldberg J."/>
            <person name="Griggs A."/>
            <person name="Gujja S."/>
            <person name="Hansen M."/>
            <person name="Howarth C."/>
            <person name="Imamovic A."/>
            <person name="Larimer J."/>
            <person name="McCowan C."/>
            <person name="Murphy C."/>
            <person name="Pearson M."/>
            <person name="Priest M."/>
            <person name="Roberts A."/>
            <person name="Saif S."/>
            <person name="Shea T."/>
            <person name="Sykes S."/>
            <person name="Wortman J."/>
            <person name="Nusbaum C."/>
            <person name="Birren B."/>
        </authorList>
    </citation>
    <scope>NUCLEOTIDE SEQUENCE [LARGE SCALE GENOMIC DNA]</scope>
    <source>
        <strain evidence="3">CBS 10737</strain>
    </source>
</reference>
<feature type="region of interest" description="Disordered" evidence="1">
    <location>
        <begin position="1"/>
        <end position="25"/>
    </location>
</feature>
<proteinExistence type="predicted"/>
<protein>
    <submittedName>
        <fullName evidence="3">Uncharacterized protein</fullName>
    </submittedName>
</protein>
<keyword evidence="5" id="KW-1185">Reference proteome</keyword>
<evidence type="ECO:0000256" key="1">
    <source>
        <dbReference type="SAM" id="MobiDB-lite"/>
    </source>
</evidence>
<evidence type="ECO:0000313" key="4">
    <source>
        <dbReference type="EMBL" id="WWC73503.1"/>
    </source>
</evidence>
<keyword evidence="2" id="KW-0812">Transmembrane</keyword>
<accession>A0A1B9HXF7</accession>
<dbReference type="OrthoDB" id="2564292at2759"/>
<gene>
    <name evidence="3" type="ORF">I206_05803</name>
    <name evidence="4" type="ORF">I206_107474</name>
</gene>
<dbReference type="KEGG" id="kpin:30174172"/>
<sequence length="111" mass="12128">MSQSPQSSQTIPSRPRTTRPDRKLILPGPITRSARAQAALHHPKEIPTLELGGNKSLFKSFTSLNPNTRILFGVIVGIIGVAGLMIDRNVLQDDNSKAENTGISVRMVDRK</sequence>
<dbReference type="EMBL" id="KI894014">
    <property type="protein sequence ID" value="OCF47938.1"/>
    <property type="molecule type" value="Genomic_DNA"/>
</dbReference>
<feature type="compositionally biased region" description="Low complexity" evidence="1">
    <location>
        <begin position="1"/>
        <end position="15"/>
    </location>
</feature>
<keyword evidence="2" id="KW-1133">Transmembrane helix</keyword>
<dbReference type="EMBL" id="CP144529">
    <property type="protein sequence ID" value="WWC73503.1"/>
    <property type="molecule type" value="Genomic_DNA"/>
</dbReference>
<evidence type="ECO:0000313" key="5">
    <source>
        <dbReference type="Proteomes" id="UP000094020"/>
    </source>
</evidence>
<dbReference type="Proteomes" id="UP000094020">
    <property type="component" value="Chromosome 11"/>
</dbReference>
<dbReference type="RefSeq" id="XP_019009157.1">
    <property type="nucleotide sequence ID" value="XM_019157517.1"/>
</dbReference>
<evidence type="ECO:0000256" key="2">
    <source>
        <dbReference type="SAM" id="Phobius"/>
    </source>
</evidence>
<feature type="transmembrane region" description="Helical" evidence="2">
    <location>
        <begin position="70"/>
        <end position="87"/>
    </location>
</feature>